<evidence type="ECO:0000256" key="3">
    <source>
        <dbReference type="ARBA" id="ARBA00023315"/>
    </source>
</evidence>
<keyword evidence="2 6" id="KW-0808">Transferase</keyword>
<protein>
    <submittedName>
        <fullName evidence="6">1-acyl-sn-glycerol-3-phosphate acyltransferase</fullName>
    </submittedName>
</protein>
<dbReference type="EMBL" id="PYUC01000005">
    <property type="protein sequence ID" value="PTB20516.1"/>
    <property type="molecule type" value="Genomic_DNA"/>
</dbReference>
<sequence>MKRIRLQIGQALRRSPDWADTVEDTTVPGETPDATSVERSLVDRFGWGWRLVATAAAFVVFGICGGLFSIVLFPAACLWPRRASRQRLVATTIHWFFRALVRVLRVIGVMKLDVTGAALLREKQPFIVVANHPTYLDVVMLLALTPRACCVVKRAHWGNPCLWGIVRAAEYVSNADPAELVEAGSRQLAAGYSMIVFPEGTRSPARDRLHPFSRGFAHMATKSGTPILPVLIDCNPPAFAKGMRWYDVPARPFHMRIAVLEPLAPERLTEAATPPSLAARTLTHSVEAVITQHLFTYGFVKT</sequence>
<dbReference type="GO" id="GO:0006654">
    <property type="term" value="P:phosphatidic acid biosynthetic process"/>
    <property type="evidence" value="ECO:0007669"/>
    <property type="project" value="TreeGrafter"/>
</dbReference>
<evidence type="ECO:0000256" key="4">
    <source>
        <dbReference type="SAM" id="Phobius"/>
    </source>
</evidence>
<feature type="transmembrane region" description="Helical" evidence="4">
    <location>
        <begin position="51"/>
        <end position="79"/>
    </location>
</feature>
<dbReference type="Proteomes" id="UP000240638">
    <property type="component" value="Unassembled WGS sequence"/>
</dbReference>
<evidence type="ECO:0000256" key="1">
    <source>
        <dbReference type="ARBA" id="ARBA00005189"/>
    </source>
</evidence>
<feature type="domain" description="Phospholipid/glycerol acyltransferase" evidence="5">
    <location>
        <begin position="126"/>
        <end position="235"/>
    </location>
</feature>
<dbReference type="AlphaFoldDB" id="A0A2T3XVG9"/>
<dbReference type="InterPro" id="IPR002123">
    <property type="entry name" value="Plipid/glycerol_acylTrfase"/>
</dbReference>
<dbReference type="Pfam" id="PF01553">
    <property type="entry name" value="Acyltransferase"/>
    <property type="match status" value="1"/>
</dbReference>
<reference evidence="6 7" key="1">
    <citation type="submission" date="2018-03" db="EMBL/GenBank/DDBJ databases">
        <title>Whole genome analyses suggest that Burkholderia sensu lato contains two further novel genera in the rhizoxinica-symbiotica group Mycetohabitans gen. nov., and Trinickia gen. nov.: implications for the evolution of diazotrophy and nodulation in the Burkholderiaceae.</title>
        <authorList>
            <person name="Estrada De Los Santos P."/>
            <person name="Palmer M."/>
            <person name="Chavez-Ramirez B."/>
            <person name="Steenkamp E.T."/>
            <person name="Hirsch A.M."/>
            <person name="Manyaka P."/>
            <person name="Maluk M."/>
            <person name="Lafos M."/>
            <person name="Crook M."/>
            <person name="Gross E."/>
            <person name="Simon M.F."/>
            <person name="Bueno Dos Reis Junior F."/>
            <person name="Poole P.S."/>
            <person name="Venter S.N."/>
            <person name="James E.K."/>
        </authorList>
    </citation>
    <scope>NUCLEOTIDE SEQUENCE [LARGE SCALE GENOMIC DNA]</scope>
    <source>
        <strain evidence="6 7">JPY-366</strain>
    </source>
</reference>
<dbReference type="CDD" id="cd07989">
    <property type="entry name" value="LPLAT_AGPAT-like"/>
    <property type="match status" value="1"/>
</dbReference>
<evidence type="ECO:0000259" key="5">
    <source>
        <dbReference type="SMART" id="SM00563"/>
    </source>
</evidence>
<dbReference type="PANTHER" id="PTHR10434">
    <property type="entry name" value="1-ACYL-SN-GLYCEROL-3-PHOSPHATE ACYLTRANSFERASE"/>
    <property type="match status" value="1"/>
</dbReference>
<dbReference type="RefSeq" id="WP_107150839.1">
    <property type="nucleotide sequence ID" value="NZ_PYUC01000005.1"/>
</dbReference>
<keyword evidence="4" id="KW-1133">Transmembrane helix</keyword>
<evidence type="ECO:0000313" key="6">
    <source>
        <dbReference type="EMBL" id="PTB20516.1"/>
    </source>
</evidence>
<keyword evidence="4" id="KW-0472">Membrane</keyword>
<evidence type="ECO:0000313" key="7">
    <source>
        <dbReference type="Proteomes" id="UP000240638"/>
    </source>
</evidence>
<comment type="pathway">
    <text evidence="1">Lipid metabolism.</text>
</comment>
<proteinExistence type="predicted"/>
<dbReference type="SUPFAM" id="SSF69593">
    <property type="entry name" value="Glycerol-3-phosphate (1)-acyltransferase"/>
    <property type="match status" value="1"/>
</dbReference>
<dbReference type="GO" id="GO:0003841">
    <property type="term" value="F:1-acylglycerol-3-phosphate O-acyltransferase activity"/>
    <property type="evidence" value="ECO:0007669"/>
    <property type="project" value="TreeGrafter"/>
</dbReference>
<name>A0A2T3XVG9_9BURK</name>
<gene>
    <name evidence="6" type="ORF">C9I57_11745</name>
</gene>
<organism evidence="6 7">
    <name type="scientific">Trinickia symbiotica</name>
    <dbReference type="NCBI Taxonomy" id="863227"/>
    <lineage>
        <taxon>Bacteria</taxon>
        <taxon>Pseudomonadati</taxon>
        <taxon>Pseudomonadota</taxon>
        <taxon>Betaproteobacteria</taxon>
        <taxon>Burkholderiales</taxon>
        <taxon>Burkholderiaceae</taxon>
        <taxon>Trinickia</taxon>
    </lineage>
</organism>
<dbReference type="SMART" id="SM00563">
    <property type="entry name" value="PlsC"/>
    <property type="match status" value="1"/>
</dbReference>
<keyword evidence="4" id="KW-0812">Transmembrane</keyword>
<keyword evidence="3 6" id="KW-0012">Acyltransferase</keyword>
<comment type="caution">
    <text evidence="6">The sequence shown here is derived from an EMBL/GenBank/DDBJ whole genome shotgun (WGS) entry which is preliminary data.</text>
</comment>
<evidence type="ECO:0000256" key="2">
    <source>
        <dbReference type="ARBA" id="ARBA00022679"/>
    </source>
</evidence>
<accession>A0A2T3XVG9</accession>
<dbReference type="PANTHER" id="PTHR10434:SF66">
    <property type="entry name" value="PHOSPHOLIPID_GLYCEROL ACYLTRANSFERASE DOMAIN-CONTAINING PROTEIN"/>
    <property type="match status" value="1"/>
</dbReference>